<evidence type="ECO:0000256" key="1">
    <source>
        <dbReference type="SAM" id="MobiDB-lite"/>
    </source>
</evidence>
<evidence type="ECO:0000313" key="3">
    <source>
        <dbReference type="Proteomes" id="UP000650467"/>
    </source>
</evidence>
<feature type="region of interest" description="Disordered" evidence="1">
    <location>
        <begin position="179"/>
        <end position="201"/>
    </location>
</feature>
<evidence type="ECO:0000313" key="2">
    <source>
        <dbReference type="EMBL" id="KAG2424616.1"/>
    </source>
</evidence>
<sequence length="435" mass="43226">MPSSTVGRSRSFGCRTAAAHRADAGAAECLADSLQQAMLETPAGARPAWLRSHRLDTPLSSTSTVGPFSAYRHSSRMPAAATTASEACTPPPRAASCIMPAAAPAQAPARSLMSDSGGSGELHLEQQQRLVASHIDGVALGVPMEPMMEAFTPHTSAMRLRAAMQWMRLQLGAVAVGGGAGGGAGNGASPRRMGRQRRYSDSSVSPALKILLGASAGAPPAAGGGATAAEYESSDGASEGCMALEQQLADLELDRSESIAGPGAGPAHAGSHSRASIGGGGGGAVDLLMSDEADVEADVFCLNPLFDGQQRRTEGGAPGRCIAPWQAGSPDKEVSSDSDDFGPYCGPAAGVLPFAAAAAVAGQPAASTTQSAGLGAHAVSGGFPMASVAAAACAGGGGGVLRDISHGLNLAARLAPAGKGSSRPADDVVSAPVWR</sequence>
<organism evidence="2 3">
    <name type="scientific">Chlamydomonas incerta</name>
    <dbReference type="NCBI Taxonomy" id="51695"/>
    <lineage>
        <taxon>Eukaryota</taxon>
        <taxon>Viridiplantae</taxon>
        <taxon>Chlorophyta</taxon>
        <taxon>core chlorophytes</taxon>
        <taxon>Chlorophyceae</taxon>
        <taxon>CS clade</taxon>
        <taxon>Chlamydomonadales</taxon>
        <taxon>Chlamydomonadaceae</taxon>
        <taxon>Chlamydomonas</taxon>
    </lineage>
</organism>
<feature type="region of interest" description="Disordered" evidence="1">
    <location>
        <begin position="415"/>
        <end position="435"/>
    </location>
</feature>
<accession>A0A835VTD8</accession>
<gene>
    <name evidence="2" type="ORF">HXX76_014341</name>
</gene>
<dbReference type="AlphaFoldDB" id="A0A835VTD8"/>
<dbReference type="EMBL" id="JAEHOC010000063">
    <property type="protein sequence ID" value="KAG2424616.1"/>
    <property type="molecule type" value="Genomic_DNA"/>
</dbReference>
<proteinExistence type="predicted"/>
<protein>
    <submittedName>
        <fullName evidence="2">Uncharacterized protein</fullName>
    </submittedName>
</protein>
<reference evidence="2" key="1">
    <citation type="journal article" date="2020" name="bioRxiv">
        <title>Comparative genomics of Chlamydomonas.</title>
        <authorList>
            <person name="Craig R.J."/>
            <person name="Hasan A.R."/>
            <person name="Ness R.W."/>
            <person name="Keightley P.D."/>
        </authorList>
    </citation>
    <scope>NUCLEOTIDE SEQUENCE</scope>
    <source>
        <strain evidence="2">SAG 7.73</strain>
    </source>
</reference>
<comment type="caution">
    <text evidence="2">The sequence shown here is derived from an EMBL/GenBank/DDBJ whole genome shotgun (WGS) entry which is preliminary data.</text>
</comment>
<dbReference type="OrthoDB" id="552122at2759"/>
<feature type="region of interest" description="Disordered" evidence="1">
    <location>
        <begin position="312"/>
        <end position="339"/>
    </location>
</feature>
<name>A0A835VTD8_CHLIN</name>
<keyword evidence="3" id="KW-1185">Reference proteome</keyword>
<dbReference type="Proteomes" id="UP000650467">
    <property type="component" value="Unassembled WGS sequence"/>
</dbReference>